<name>A0AAP4U059_9GAMM</name>
<accession>A0AAP4U059</accession>
<comment type="subcellular location">
    <subcellularLocation>
        <location evidence="1">Cell membrane</location>
        <topology evidence="1">Multi-pass membrane protein</topology>
    </subcellularLocation>
</comment>
<sequence>MSDATDPQAAPAPAPPAGDAPTTALVSAYRLDGKGGASLLDDDSLREQWQDPEALIWMHLDYTRGDVNDYLDDLAQLDEPSIEALTELDTRPRVARFGGGMVTTLRGINLNPGAAPEDLLSLRLWMSPTRLITLRRRPFQSITQVREQLEAGQGAESISWLLAMLSDALVDRVAELSHRLDEQLAIIEEDQLNDVEIDPDDITRLRRPLITLRRFMGPQRDCLAQLSQGPLWIDEQARLDLREIANQLSRYVEDFQAMQERALIIHEQRMSEHNEQLNQRMYLLSVITAVFLPLGFLTGLLGVNVGGIPGSDSQWGFAAFVGITLGVVAMQMWLLKRKKWW</sequence>
<feature type="transmembrane region" description="Helical" evidence="12">
    <location>
        <begin position="281"/>
        <end position="303"/>
    </location>
</feature>
<dbReference type="GO" id="GO:0050897">
    <property type="term" value="F:cobalt ion binding"/>
    <property type="evidence" value="ECO:0007669"/>
    <property type="project" value="TreeGrafter"/>
</dbReference>
<dbReference type="GO" id="GO:0015095">
    <property type="term" value="F:magnesium ion transmembrane transporter activity"/>
    <property type="evidence" value="ECO:0007669"/>
    <property type="project" value="TreeGrafter"/>
</dbReference>
<dbReference type="Gene3D" id="3.30.460.20">
    <property type="entry name" value="CorA soluble domain-like"/>
    <property type="match status" value="1"/>
</dbReference>
<dbReference type="SUPFAM" id="SSF143865">
    <property type="entry name" value="CorA soluble domain-like"/>
    <property type="match status" value="1"/>
</dbReference>
<keyword evidence="10 12" id="KW-0472">Membrane</keyword>
<dbReference type="GO" id="GO:0000287">
    <property type="term" value="F:magnesium ion binding"/>
    <property type="evidence" value="ECO:0007669"/>
    <property type="project" value="TreeGrafter"/>
</dbReference>
<dbReference type="Gene3D" id="1.20.58.340">
    <property type="entry name" value="Magnesium transport protein CorA, transmembrane region"/>
    <property type="match status" value="2"/>
</dbReference>
<evidence type="ECO:0000313" key="14">
    <source>
        <dbReference type="Proteomes" id="UP001170481"/>
    </source>
</evidence>
<evidence type="ECO:0000256" key="2">
    <source>
        <dbReference type="ARBA" id="ARBA00009765"/>
    </source>
</evidence>
<organism evidence="13 14">
    <name type="scientific">Cobetia amphilecti</name>
    <dbReference type="NCBI Taxonomy" id="1055104"/>
    <lineage>
        <taxon>Bacteria</taxon>
        <taxon>Pseudomonadati</taxon>
        <taxon>Pseudomonadota</taxon>
        <taxon>Gammaproteobacteria</taxon>
        <taxon>Oceanospirillales</taxon>
        <taxon>Halomonadaceae</taxon>
        <taxon>Cobetia</taxon>
    </lineage>
</organism>
<keyword evidence="3" id="KW-0813">Transport</keyword>
<protein>
    <submittedName>
        <fullName evidence="13">Zinc transporter ZntB</fullName>
    </submittedName>
</protein>
<evidence type="ECO:0000256" key="3">
    <source>
        <dbReference type="ARBA" id="ARBA00022448"/>
    </source>
</evidence>
<dbReference type="InterPro" id="IPR045863">
    <property type="entry name" value="CorA_TM1_TM2"/>
</dbReference>
<evidence type="ECO:0000256" key="6">
    <source>
        <dbReference type="ARBA" id="ARBA00022692"/>
    </source>
</evidence>
<keyword evidence="7" id="KW-0862">Zinc</keyword>
<evidence type="ECO:0000256" key="5">
    <source>
        <dbReference type="ARBA" id="ARBA00022519"/>
    </source>
</evidence>
<evidence type="ECO:0000256" key="4">
    <source>
        <dbReference type="ARBA" id="ARBA00022475"/>
    </source>
</evidence>
<dbReference type="PANTHER" id="PTHR46494:SF3">
    <property type="entry name" value="ZINC TRANSPORT PROTEIN ZNTB"/>
    <property type="match status" value="1"/>
</dbReference>
<evidence type="ECO:0000256" key="11">
    <source>
        <dbReference type="SAM" id="MobiDB-lite"/>
    </source>
</evidence>
<evidence type="ECO:0000256" key="7">
    <source>
        <dbReference type="ARBA" id="ARBA00022833"/>
    </source>
</evidence>
<evidence type="ECO:0000256" key="12">
    <source>
        <dbReference type="SAM" id="Phobius"/>
    </source>
</evidence>
<dbReference type="EMBL" id="JAUORK010000026">
    <property type="protein sequence ID" value="MDO6673489.1"/>
    <property type="molecule type" value="Genomic_DNA"/>
</dbReference>
<dbReference type="CDD" id="cd12833">
    <property type="entry name" value="ZntB-like_1"/>
    <property type="match status" value="1"/>
</dbReference>
<keyword evidence="9" id="KW-0406">Ion transport</keyword>
<evidence type="ECO:0000256" key="1">
    <source>
        <dbReference type="ARBA" id="ARBA00004651"/>
    </source>
</evidence>
<dbReference type="PANTHER" id="PTHR46494">
    <property type="entry name" value="CORA FAMILY METAL ION TRANSPORTER (EUROFUNG)"/>
    <property type="match status" value="1"/>
</dbReference>
<dbReference type="InterPro" id="IPR045861">
    <property type="entry name" value="CorA_cytoplasmic_dom"/>
</dbReference>
<comment type="similarity">
    <text evidence="2">Belongs to the CorA metal ion transporter (MIT) (TC 1.A.35) family.</text>
</comment>
<keyword evidence="6 12" id="KW-0812">Transmembrane</keyword>
<dbReference type="SUPFAM" id="SSF144083">
    <property type="entry name" value="Magnesium transport protein CorA, transmembrane region"/>
    <property type="match status" value="1"/>
</dbReference>
<keyword evidence="5" id="KW-0997">Cell inner membrane</keyword>
<dbReference type="RefSeq" id="WP_303595170.1">
    <property type="nucleotide sequence ID" value="NZ_JAUORK010000026.1"/>
</dbReference>
<keyword evidence="8 12" id="KW-1133">Transmembrane helix</keyword>
<proteinExistence type="inferred from homology"/>
<dbReference type="GO" id="GO:0005886">
    <property type="term" value="C:plasma membrane"/>
    <property type="evidence" value="ECO:0007669"/>
    <property type="project" value="UniProtKB-SubCell"/>
</dbReference>
<evidence type="ECO:0000256" key="8">
    <source>
        <dbReference type="ARBA" id="ARBA00022989"/>
    </source>
</evidence>
<feature type="region of interest" description="Disordered" evidence="11">
    <location>
        <begin position="1"/>
        <end position="22"/>
    </location>
</feature>
<dbReference type="InterPro" id="IPR002523">
    <property type="entry name" value="MgTranspt_CorA/ZnTranspt_ZntB"/>
</dbReference>
<dbReference type="Proteomes" id="UP001170481">
    <property type="component" value="Unassembled WGS sequence"/>
</dbReference>
<comment type="caution">
    <text evidence="13">The sequence shown here is derived from an EMBL/GenBank/DDBJ whole genome shotgun (WGS) entry which is preliminary data.</text>
</comment>
<reference evidence="13" key="1">
    <citation type="submission" date="2023-07" db="EMBL/GenBank/DDBJ databases">
        <title>Genome content predicts the carbon catabolic preferences of heterotrophic bacteria.</title>
        <authorList>
            <person name="Gralka M."/>
        </authorList>
    </citation>
    <scope>NUCLEOTIDE SEQUENCE</scope>
    <source>
        <strain evidence="13">C2R13</strain>
    </source>
</reference>
<keyword evidence="4" id="KW-1003">Cell membrane</keyword>
<evidence type="ECO:0000313" key="13">
    <source>
        <dbReference type="EMBL" id="MDO6673489.1"/>
    </source>
</evidence>
<dbReference type="Pfam" id="PF01544">
    <property type="entry name" value="CorA"/>
    <property type="match status" value="1"/>
</dbReference>
<evidence type="ECO:0000256" key="10">
    <source>
        <dbReference type="ARBA" id="ARBA00023136"/>
    </source>
</evidence>
<dbReference type="GO" id="GO:0015087">
    <property type="term" value="F:cobalt ion transmembrane transporter activity"/>
    <property type="evidence" value="ECO:0007669"/>
    <property type="project" value="TreeGrafter"/>
</dbReference>
<dbReference type="AlphaFoldDB" id="A0AAP4U059"/>
<gene>
    <name evidence="13" type="ORF">Q4535_15370</name>
</gene>
<feature type="transmembrane region" description="Helical" evidence="12">
    <location>
        <begin position="315"/>
        <end position="335"/>
    </location>
</feature>
<evidence type="ECO:0000256" key="9">
    <source>
        <dbReference type="ARBA" id="ARBA00023065"/>
    </source>
</evidence>